<keyword evidence="3 7" id="KW-1133">Transmembrane helix</keyword>
<gene>
    <name evidence="8" type="ORF">EJ08DRAFT_616400</name>
</gene>
<evidence type="ECO:0000256" key="4">
    <source>
        <dbReference type="ARBA" id="ARBA00023098"/>
    </source>
</evidence>
<keyword evidence="5 7" id="KW-0472">Membrane</keyword>
<dbReference type="EMBL" id="MU007063">
    <property type="protein sequence ID" value="KAF2426574.1"/>
    <property type="molecule type" value="Genomic_DNA"/>
</dbReference>
<evidence type="ECO:0000256" key="7">
    <source>
        <dbReference type="SAM" id="Phobius"/>
    </source>
</evidence>
<name>A0A9P4NLK9_9PEZI</name>
<sequence>MEKYGQYRDKGSGIAPFFPISAQASGVYLPFHIFLFVCRVPLLIAVSVTYFLLFSWLAVGSLIKKAALWCLLGIPGVWWVDIQIDGVKRGSLAKHQNRLPQPGTLIASSFTSPIDCLYLAAIFDPIFTSSYPNNRLVERISLYTAILRALSPPKLTPSPTARLLPLHQLLSENPDSAIVVLPECTATNGRGILPFSPSLLTAPAKTKIFPVSLRYTPADITTPIPGAYISFLWNLCSRPTHCIRVRIADAVYNTAASSSRPNGTKSPLSKKPNSYETNFFDGMNIGDSLSDADTLVDNIDGDNLTQEEMKVLDRIADDLARLGRVKRVGLGVKEKDDFLKAWKKTRKVI</sequence>
<evidence type="ECO:0000256" key="6">
    <source>
        <dbReference type="ARBA" id="ARBA00023315"/>
    </source>
</evidence>
<dbReference type="PANTHER" id="PTHR23063">
    <property type="entry name" value="PHOSPHOLIPID ACYLTRANSFERASE"/>
    <property type="match status" value="1"/>
</dbReference>
<evidence type="ECO:0000256" key="1">
    <source>
        <dbReference type="ARBA" id="ARBA00022679"/>
    </source>
</evidence>
<dbReference type="Proteomes" id="UP000800235">
    <property type="component" value="Unassembled WGS sequence"/>
</dbReference>
<dbReference type="PANTHER" id="PTHR23063:SF60">
    <property type="entry name" value="LYSOPHOSPHATIDIC ACID:OLEOYL-COA ACYLTRANSFERASE 1"/>
    <property type="match status" value="1"/>
</dbReference>
<proteinExistence type="predicted"/>
<keyword evidence="6" id="KW-0012">Acyltransferase</keyword>
<evidence type="ECO:0000256" key="2">
    <source>
        <dbReference type="ARBA" id="ARBA00022692"/>
    </source>
</evidence>
<evidence type="ECO:0000256" key="3">
    <source>
        <dbReference type="ARBA" id="ARBA00022989"/>
    </source>
</evidence>
<dbReference type="AlphaFoldDB" id="A0A9P4NLK9"/>
<evidence type="ECO:0000313" key="9">
    <source>
        <dbReference type="Proteomes" id="UP000800235"/>
    </source>
</evidence>
<dbReference type="GO" id="GO:0006629">
    <property type="term" value="P:lipid metabolic process"/>
    <property type="evidence" value="ECO:0007669"/>
    <property type="project" value="UniProtKB-KW"/>
</dbReference>
<keyword evidence="1" id="KW-0808">Transferase</keyword>
<evidence type="ECO:0008006" key="10">
    <source>
        <dbReference type="Google" id="ProtNLM"/>
    </source>
</evidence>
<evidence type="ECO:0000256" key="5">
    <source>
        <dbReference type="ARBA" id="ARBA00023136"/>
    </source>
</evidence>
<dbReference type="GO" id="GO:0016746">
    <property type="term" value="F:acyltransferase activity"/>
    <property type="evidence" value="ECO:0007669"/>
    <property type="project" value="UniProtKB-KW"/>
</dbReference>
<feature type="transmembrane region" description="Helical" evidence="7">
    <location>
        <begin position="33"/>
        <end position="59"/>
    </location>
</feature>
<evidence type="ECO:0000313" key="8">
    <source>
        <dbReference type="EMBL" id="KAF2426574.1"/>
    </source>
</evidence>
<dbReference type="OrthoDB" id="272512at2759"/>
<keyword evidence="9" id="KW-1185">Reference proteome</keyword>
<reference evidence="8" key="1">
    <citation type="journal article" date="2020" name="Stud. Mycol.">
        <title>101 Dothideomycetes genomes: a test case for predicting lifestyles and emergence of pathogens.</title>
        <authorList>
            <person name="Haridas S."/>
            <person name="Albert R."/>
            <person name="Binder M."/>
            <person name="Bloem J."/>
            <person name="Labutti K."/>
            <person name="Salamov A."/>
            <person name="Andreopoulos B."/>
            <person name="Baker S."/>
            <person name="Barry K."/>
            <person name="Bills G."/>
            <person name="Bluhm B."/>
            <person name="Cannon C."/>
            <person name="Castanera R."/>
            <person name="Culley D."/>
            <person name="Daum C."/>
            <person name="Ezra D."/>
            <person name="Gonzalez J."/>
            <person name="Henrissat B."/>
            <person name="Kuo A."/>
            <person name="Liang C."/>
            <person name="Lipzen A."/>
            <person name="Lutzoni F."/>
            <person name="Magnuson J."/>
            <person name="Mondo S."/>
            <person name="Nolan M."/>
            <person name="Ohm R."/>
            <person name="Pangilinan J."/>
            <person name="Park H.-J."/>
            <person name="Ramirez L."/>
            <person name="Alfaro M."/>
            <person name="Sun H."/>
            <person name="Tritt A."/>
            <person name="Yoshinaga Y."/>
            <person name="Zwiers L.-H."/>
            <person name="Turgeon B."/>
            <person name="Goodwin S."/>
            <person name="Spatafora J."/>
            <person name="Crous P."/>
            <person name="Grigoriev I."/>
        </authorList>
    </citation>
    <scope>NUCLEOTIDE SEQUENCE</scope>
    <source>
        <strain evidence="8">CBS 130266</strain>
    </source>
</reference>
<keyword evidence="2 7" id="KW-0812">Transmembrane</keyword>
<protein>
    <recommendedName>
        <fullName evidence="10">Phospholipid/glycerol acyltransferase domain-containing protein</fullName>
    </recommendedName>
</protein>
<comment type="caution">
    <text evidence="8">The sequence shown here is derived from an EMBL/GenBank/DDBJ whole genome shotgun (WGS) entry which is preliminary data.</text>
</comment>
<accession>A0A9P4NLK9</accession>
<organism evidence="8 9">
    <name type="scientific">Tothia fuscella</name>
    <dbReference type="NCBI Taxonomy" id="1048955"/>
    <lineage>
        <taxon>Eukaryota</taxon>
        <taxon>Fungi</taxon>
        <taxon>Dikarya</taxon>
        <taxon>Ascomycota</taxon>
        <taxon>Pezizomycotina</taxon>
        <taxon>Dothideomycetes</taxon>
        <taxon>Pleosporomycetidae</taxon>
        <taxon>Venturiales</taxon>
        <taxon>Cylindrosympodiaceae</taxon>
        <taxon>Tothia</taxon>
    </lineage>
</organism>
<keyword evidence="4" id="KW-0443">Lipid metabolism</keyword>